<comment type="caution">
    <text evidence="3">The sequence shown here is derived from an EMBL/GenBank/DDBJ whole genome shotgun (WGS) entry which is preliminary data.</text>
</comment>
<dbReference type="SUPFAM" id="SSF53271">
    <property type="entry name" value="PRTase-like"/>
    <property type="match status" value="1"/>
</dbReference>
<evidence type="ECO:0000313" key="3">
    <source>
        <dbReference type="EMBL" id="PHJ24886.1"/>
    </source>
</evidence>
<accession>A0A2C6LDN4</accession>
<dbReference type="GO" id="GO:0016757">
    <property type="term" value="F:glycosyltransferase activity"/>
    <property type="evidence" value="ECO:0007669"/>
    <property type="project" value="UniProtKB-KW"/>
</dbReference>
<evidence type="ECO:0000313" key="4">
    <source>
        <dbReference type="Proteomes" id="UP000221165"/>
    </source>
</evidence>
<keyword evidence="4" id="KW-1185">Reference proteome</keyword>
<dbReference type="InterPro" id="IPR000836">
    <property type="entry name" value="PRTase_dom"/>
</dbReference>
<dbReference type="Proteomes" id="UP000221165">
    <property type="component" value="Unassembled WGS sequence"/>
</dbReference>
<feature type="region of interest" description="Disordered" evidence="1">
    <location>
        <begin position="1"/>
        <end position="24"/>
    </location>
</feature>
<dbReference type="VEuPathDB" id="ToxoDB:CSUI_001256"/>
<dbReference type="AlphaFoldDB" id="A0A2C6LDN4"/>
<dbReference type="InterPro" id="IPR029057">
    <property type="entry name" value="PRTase-like"/>
</dbReference>
<dbReference type="Gene3D" id="3.40.50.2020">
    <property type="match status" value="1"/>
</dbReference>
<proteinExistence type="predicted"/>
<feature type="compositionally biased region" description="Low complexity" evidence="1">
    <location>
        <begin position="1"/>
        <end position="13"/>
    </location>
</feature>
<keyword evidence="3" id="KW-0328">Glycosyltransferase</keyword>
<dbReference type="Pfam" id="PF14681">
    <property type="entry name" value="UPRTase"/>
    <property type="match status" value="1"/>
</dbReference>
<dbReference type="OrthoDB" id="106623at2759"/>
<protein>
    <submittedName>
        <fullName evidence="3">Uracil phosphoribosyltransferase</fullName>
    </submittedName>
</protein>
<keyword evidence="3" id="KW-0808">Transferase</keyword>
<reference evidence="3 4" key="1">
    <citation type="journal article" date="2017" name="Int. J. Parasitol.">
        <title>The genome of the protozoan parasite Cystoisospora suis and a reverse vaccinology approach to identify vaccine candidates.</title>
        <authorList>
            <person name="Palmieri N."/>
            <person name="Shrestha A."/>
            <person name="Ruttkowski B."/>
            <person name="Beck T."/>
            <person name="Vogl C."/>
            <person name="Tomley F."/>
            <person name="Blake D.P."/>
            <person name="Joachim A."/>
        </authorList>
    </citation>
    <scope>NUCLEOTIDE SEQUENCE [LARGE SCALE GENOMIC DNA]</scope>
    <source>
        <strain evidence="3 4">Wien I</strain>
    </source>
</reference>
<dbReference type="RefSeq" id="XP_067926558.1">
    <property type="nucleotide sequence ID" value="XM_068061462.1"/>
</dbReference>
<gene>
    <name evidence="3" type="ORF">CSUI_001256</name>
</gene>
<dbReference type="GeneID" id="94424673"/>
<evidence type="ECO:0000259" key="2">
    <source>
        <dbReference type="Pfam" id="PF14681"/>
    </source>
</evidence>
<dbReference type="EMBL" id="MIGC01000497">
    <property type="protein sequence ID" value="PHJ24886.1"/>
    <property type="molecule type" value="Genomic_DNA"/>
</dbReference>
<sequence>MAASAPARSPSPATSDLMADSRYQKNEKEEEILGDIVNRYPNVVLLKQTAQLRAMMTIIRDAETSKEEFVFYADRLIRLIIEEALNELPFERKDVVTPLGATYHGVSFSSKICGVSIVRAGESMENGLRAVCRGCRIGKILIQRNEDTGMPETLGSLGGGVVKEGRKLLLLGVLLIHG</sequence>
<evidence type="ECO:0000256" key="1">
    <source>
        <dbReference type="SAM" id="MobiDB-lite"/>
    </source>
</evidence>
<organism evidence="3 4">
    <name type="scientific">Cystoisospora suis</name>
    <dbReference type="NCBI Taxonomy" id="483139"/>
    <lineage>
        <taxon>Eukaryota</taxon>
        <taxon>Sar</taxon>
        <taxon>Alveolata</taxon>
        <taxon>Apicomplexa</taxon>
        <taxon>Conoidasida</taxon>
        <taxon>Coccidia</taxon>
        <taxon>Eucoccidiorida</taxon>
        <taxon>Eimeriorina</taxon>
        <taxon>Sarcocystidae</taxon>
        <taxon>Cystoisospora</taxon>
    </lineage>
</organism>
<feature type="domain" description="Phosphoribosyltransferase" evidence="2">
    <location>
        <begin position="48"/>
        <end position="153"/>
    </location>
</feature>
<name>A0A2C6LDN4_9APIC</name>